<evidence type="ECO:0000256" key="5">
    <source>
        <dbReference type="ARBA" id="ARBA00023016"/>
    </source>
</evidence>
<dbReference type="SUPFAM" id="SSF58014">
    <property type="entry name" value="Coiled-coil domain of nucleotide exchange factor GrpE"/>
    <property type="match status" value="1"/>
</dbReference>
<sequence length="196" mass="21864">MILAYDFQIGGNDMNTKVNSNDDLQDLEVDNKSIDDLSPEELNVCLQDKLEKLESIIDNQNDKILRISAEMENVRKRSQEELVKTRKFAIESFAEGMVSVKDSLEAALLQKNQNINSLTEGVSLTLKQLDSVFKSNMLQEISPALGDKFDPTLHQAISSVKSDYPANSVVEILQKGYVISERVLRPAMVVVASSND</sequence>
<keyword evidence="6 10" id="KW-0143">Chaperone</keyword>
<gene>
    <name evidence="10" type="primary">grpE</name>
    <name evidence="14" type="ORF">CDEE_0834</name>
</gene>
<evidence type="ECO:0000256" key="8">
    <source>
        <dbReference type="ARBA" id="ARBA00072274"/>
    </source>
</evidence>
<dbReference type="FunFam" id="2.30.22.10:FF:000001">
    <property type="entry name" value="Protein GrpE"/>
    <property type="match status" value="1"/>
</dbReference>
<evidence type="ECO:0000256" key="9">
    <source>
        <dbReference type="ARBA" id="ARBA00076414"/>
    </source>
</evidence>
<dbReference type="Gene3D" id="3.90.20.20">
    <property type="match status" value="1"/>
</dbReference>
<dbReference type="AlphaFoldDB" id="M1LQD4"/>
<protein>
    <recommendedName>
        <fullName evidence="8 10">Protein GrpE</fullName>
    </recommendedName>
    <alternativeName>
        <fullName evidence="9 10">HSP-70 cofactor</fullName>
    </alternativeName>
</protein>
<evidence type="ECO:0000256" key="2">
    <source>
        <dbReference type="ARBA" id="ARBA00009054"/>
    </source>
</evidence>
<dbReference type="PATRIC" id="fig|1208918.3.peg.507"/>
<accession>M1LQD4</accession>
<comment type="subcellular location">
    <subcellularLocation>
        <location evidence="1 10">Cytoplasm</location>
    </subcellularLocation>
</comment>
<feature type="coiled-coil region" evidence="13">
    <location>
        <begin position="43"/>
        <end position="77"/>
    </location>
</feature>
<dbReference type="GO" id="GO:0042803">
    <property type="term" value="F:protein homodimerization activity"/>
    <property type="evidence" value="ECO:0007669"/>
    <property type="project" value="InterPro"/>
</dbReference>
<dbReference type="PANTHER" id="PTHR21237">
    <property type="entry name" value="GRPE PROTEIN"/>
    <property type="match status" value="1"/>
</dbReference>
<evidence type="ECO:0000256" key="10">
    <source>
        <dbReference type="HAMAP-Rule" id="MF_01151"/>
    </source>
</evidence>
<dbReference type="HOGENOM" id="CLU_057217_6_2_4"/>
<dbReference type="PRINTS" id="PR00773">
    <property type="entry name" value="GRPEPROTEIN"/>
</dbReference>
<evidence type="ECO:0000313" key="15">
    <source>
        <dbReference type="Proteomes" id="UP000011686"/>
    </source>
</evidence>
<keyword evidence="13" id="KW-0175">Coiled coil</keyword>
<dbReference type="GO" id="GO:0000774">
    <property type="term" value="F:adenyl-nucleotide exchange factor activity"/>
    <property type="evidence" value="ECO:0007669"/>
    <property type="project" value="InterPro"/>
</dbReference>
<dbReference type="NCBIfam" id="NF010737">
    <property type="entry name" value="PRK14139.1"/>
    <property type="match status" value="1"/>
</dbReference>
<evidence type="ECO:0000256" key="6">
    <source>
        <dbReference type="ARBA" id="ARBA00023186"/>
    </source>
</evidence>
<evidence type="ECO:0000256" key="11">
    <source>
        <dbReference type="RuleBase" id="RU000639"/>
    </source>
</evidence>
<dbReference type="EMBL" id="CP003804">
    <property type="protein sequence ID" value="AGF47807.1"/>
    <property type="molecule type" value="Genomic_DNA"/>
</dbReference>
<dbReference type="GO" id="GO:0005737">
    <property type="term" value="C:cytoplasm"/>
    <property type="evidence" value="ECO:0007669"/>
    <property type="project" value="UniProtKB-SubCell"/>
</dbReference>
<evidence type="ECO:0000313" key="14">
    <source>
        <dbReference type="EMBL" id="AGF47807.1"/>
    </source>
</evidence>
<dbReference type="HAMAP" id="MF_01151">
    <property type="entry name" value="GrpE"/>
    <property type="match status" value="1"/>
</dbReference>
<keyword evidence="15" id="KW-1185">Reference proteome</keyword>
<evidence type="ECO:0000256" key="3">
    <source>
        <dbReference type="ARBA" id="ARBA00011738"/>
    </source>
</evidence>
<evidence type="ECO:0000256" key="13">
    <source>
        <dbReference type="SAM" id="Coils"/>
    </source>
</evidence>
<dbReference type="GO" id="GO:0006457">
    <property type="term" value="P:protein folding"/>
    <property type="evidence" value="ECO:0007669"/>
    <property type="project" value="InterPro"/>
</dbReference>
<dbReference type="GO" id="GO:0051087">
    <property type="term" value="F:protein-folding chaperone binding"/>
    <property type="evidence" value="ECO:0007669"/>
    <property type="project" value="InterPro"/>
</dbReference>
<dbReference type="CDD" id="cd00446">
    <property type="entry name" value="GrpE"/>
    <property type="match status" value="1"/>
</dbReference>
<dbReference type="InterPro" id="IPR009012">
    <property type="entry name" value="GrpE_head"/>
</dbReference>
<name>M1LQD4_9PROT</name>
<dbReference type="SUPFAM" id="SSF51064">
    <property type="entry name" value="Head domain of nucleotide exchange factor GrpE"/>
    <property type="match status" value="1"/>
</dbReference>
<comment type="function">
    <text evidence="7 10 11">Participates actively in the response to hyperosmotic and heat shock by preventing the aggregation of stress-denatured proteins, in association with DnaK and GrpE. It is the nucleotide exchange factor for DnaK and may function as a thermosensor. Unfolded proteins bind initially to DnaJ; upon interaction with the DnaJ-bound protein, DnaK hydrolyzes its bound ATP, resulting in the formation of a stable complex. GrpE releases ADP from DnaK; ATP binding to DnaK triggers the release of the substrate protein, thus completing the reaction cycle. Several rounds of ATP-dependent interactions between DnaJ, DnaK and GrpE are required for fully efficient folding.</text>
</comment>
<evidence type="ECO:0000256" key="12">
    <source>
        <dbReference type="RuleBase" id="RU004478"/>
    </source>
</evidence>
<keyword evidence="4 10" id="KW-0963">Cytoplasm</keyword>
<dbReference type="Proteomes" id="UP000011686">
    <property type="component" value="Chromosome"/>
</dbReference>
<evidence type="ECO:0000256" key="7">
    <source>
        <dbReference type="ARBA" id="ARBA00053401"/>
    </source>
</evidence>
<dbReference type="GO" id="GO:0051082">
    <property type="term" value="F:unfolded protein binding"/>
    <property type="evidence" value="ECO:0007669"/>
    <property type="project" value="TreeGrafter"/>
</dbReference>
<organism evidence="14 15">
    <name type="scientific">Candidatus Kinetoplastidibacterium crithidiae TCC036E</name>
    <dbReference type="NCBI Taxonomy" id="1208918"/>
    <lineage>
        <taxon>Bacteria</taxon>
        <taxon>Pseudomonadati</taxon>
        <taxon>Pseudomonadota</taxon>
        <taxon>Betaproteobacteria</taxon>
        <taxon>Candidatus Kinetoplastidibacterium</taxon>
    </lineage>
</organism>
<dbReference type="PROSITE" id="PS01071">
    <property type="entry name" value="GRPE"/>
    <property type="match status" value="1"/>
</dbReference>
<comment type="similarity">
    <text evidence="2 10 12">Belongs to the GrpE family.</text>
</comment>
<evidence type="ECO:0000256" key="4">
    <source>
        <dbReference type="ARBA" id="ARBA00022490"/>
    </source>
</evidence>
<evidence type="ECO:0000256" key="1">
    <source>
        <dbReference type="ARBA" id="ARBA00004496"/>
    </source>
</evidence>
<dbReference type="RefSeq" id="WP_015238350.1">
    <property type="nucleotide sequence ID" value="NC_020283.1"/>
</dbReference>
<keyword evidence="5 10" id="KW-0346">Stress response</keyword>
<dbReference type="KEGG" id="kct:CDEE_0834"/>
<dbReference type="InterPro" id="IPR000740">
    <property type="entry name" value="GrpE"/>
</dbReference>
<dbReference type="STRING" id="1208918.CDEE_0834"/>
<dbReference type="NCBIfam" id="NF010738">
    <property type="entry name" value="PRK14140.1"/>
    <property type="match status" value="1"/>
</dbReference>
<dbReference type="Pfam" id="PF01025">
    <property type="entry name" value="GrpE"/>
    <property type="match status" value="1"/>
</dbReference>
<proteinExistence type="inferred from homology"/>
<dbReference type="InterPro" id="IPR013805">
    <property type="entry name" value="GrpE_CC"/>
</dbReference>
<dbReference type="Gene3D" id="2.30.22.10">
    <property type="entry name" value="Head domain of nucleotide exchange factor GrpE"/>
    <property type="match status" value="1"/>
</dbReference>
<dbReference type="eggNOG" id="COG0576">
    <property type="taxonomic scope" value="Bacteria"/>
</dbReference>
<reference evidence="14 15" key="1">
    <citation type="journal article" date="2013" name="Genome Biol. Evol.">
        <title>Genome evolution and phylogenomic analysis of candidatus kinetoplastibacterium, the betaproteobacterial endosymbionts of strigomonas and angomonas.</title>
        <authorList>
            <person name="Alves J.M."/>
            <person name="Serrano M.G."/>
            <person name="Maia da Silva F."/>
            <person name="Voegtly L.J."/>
            <person name="Matveyev A.V."/>
            <person name="Teixeira M.M."/>
            <person name="Camargo E.P."/>
            <person name="Buck G.A."/>
        </authorList>
    </citation>
    <scope>NUCLEOTIDE SEQUENCE [LARGE SCALE GENOMIC DNA]</scope>
    <source>
        <strain evidence="14 15">TCC036E</strain>
    </source>
</reference>
<comment type="subunit">
    <text evidence="3 10">Homodimer.</text>
</comment>
<dbReference type="PANTHER" id="PTHR21237:SF23">
    <property type="entry name" value="GRPE PROTEIN HOMOLOG, MITOCHONDRIAL"/>
    <property type="match status" value="1"/>
</dbReference>